<evidence type="ECO:0000259" key="10">
    <source>
        <dbReference type="Pfam" id="PF22638"/>
    </source>
</evidence>
<dbReference type="GO" id="GO:0005576">
    <property type="term" value="C:extracellular region"/>
    <property type="evidence" value="ECO:0007669"/>
    <property type="project" value="UniProtKB-SubCell"/>
</dbReference>
<dbReference type="Proteomes" id="UP000001732">
    <property type="component" value="Chromosome"/>
</dbReference>
<feature type="domain" description="Flagellar basal-body/hook protein C-terminal" evidence="9">
    <location>
        <begin position="498"/>
        <end position="537"/>
    </location>
</feature>
<evidence type="ECO:0000256" key="6">
    <source>
        <dbReference type="ARBA" id="ARBA00023143"/>
    </source>
</evidence>
<evidence type="ECO:0000256" key="3">
    <source>
        <dbReference type="ARBA" id="ARBA00009677"/>
    </source>
</evidence>
<evidence type="ECO:0000313" key="11">
    <source>
        <dbReference type="EMBL" id="ACI17636.1"/>
    </source>
</evidence>
<gene>
    <name evidence="7 11" type="primary">flgK</name>
    <name evidence="11" type="ordered locus">COPRO5265_0302</name>
</gene>
<dbReference type="HOGENOM" id="CLU_012762_1_1_9"/>
<keyword evidence="11" id="KW-0282">Flagellum</keyword>
<evidence type="ECO:0000256" key="4">
    <source>
        <dbReference type="ARBA" id="ARBA00016244"/>
    </source>
</evidence>
<comment type="similarity">
    <text evidence="3 7">Belongs to the flagella basal body rod proteins family.</text>
</comment>
<dbReference type="OrthoDB" id="9802553at2"/>
<evidence type="ECO:0000256" key="5">
    <source>
        <dbReference type="ARBA" id="ARBA00022525"/>
    </source>
</evidence>
<evidence type="ECO:0000259" key="8">
    <source>
        <dbReference type="Pfam" id="PF00460"/>
    </source>
</evidence>
<comment type="subcellular location">
    <subcellularLocation>
        <location evidence="1 7">Bacterial flagellum</location>
    </subcellularLocation>
    <subcellularLocation>
        <location evidence="2 7">Secreted</location>
    </subcellularLocation>
</comment>
<dbReference type="NCBIfam" id="TIGR02492">
    <property type="entry name" value="flgK_ends"/>
    <property type="match status" value="1"/>
</dbReference>
<dbReference type="InterPro" id="IPR010930">
    <property type="entry name" value="Flg_bb/hook_C_dom"/>
</dbReference>
<dbReference type="PANTHER" id="PTHR30033">
    <property type="entry name" value="FLAGELLAR HOOK-ASSOCIATED PROTEIN 1"/>
    <property type="match status" value="1"/>
</dbReference>
<dbReference type="EMBL" id="CP001145">
    <property type="protein sequence ID" value="ACI17636.1"/>
    <property type="molecule type" value="Genomic_DNA"/>
</dbReference>
<feature type="domain" description="Flagellar basal body rod protein N-terminal" evidence="8">
    <location>
        <begin position="5"/>
        <end position="34"/>
    </location>
</feature>
<dbReference type="GO" id="GO:0009424">
    <property type="term" value="C:bacterial-type flagellum hook"/>
    <property type="evidence" value="ECO:0007669"/>
    <property type="project" value="UniProtKB-UniRule"/>
</dbReference>
<dbReference type="InterPro" id="IPR002371">
    <property type="entry name" value="FlgK"/>
</dbReference>
<dbReference type="InterPro" id="IPR001444">
    <property type="entry name" value="Flag_bb_rod_N"/>
</dbReference>
<keyword evidence="5 7" id="KW-0964">Secreted</keyword>
<dbReference type="RefSeq" id="WP_012544288.1">
    <property type="nucleotide sequence ID" value="NC_011295.1"/>
</dbReference>
<protein>
    <recommendedName>
        <fullName evidence="4 7">Flagellar hook-associated protein 1</fullName>
        <shortName evidence="7">HAP1</shortName>
    </recommendedName>
</protein>
<dbReference type="PANTHER" id="PTHR30033:SF1">
    <property type="entry name" value="FLAGELLAR HOOK-ASSOCIATED PROTEIN 1"/>
    <property type="match status" value="1"/>
</dbReference>
<dbReference type="Pfam" id="PF22638">
    <property type="entry name" value="FlgK_D1"/>
    <property type="match status" value="2"/>
</dbReference>
<evidence type="ECO:0000256" key="7">
    <source>
        <dbReference type="RuleBase" id="RU362065"/>
    </source>
</evidence>
<dbReference type="KEGG" id="cpo:COPRO5265_0302"/>
<dbReference type="PRINTS" id="PR01005">
    <property type="entry name" value="FLGHOOKAP1"/>
</dbReference>
<dbReference type="InterPro" id="IPR053927">
    <property type="entry name" value="FlgK_helical"/>
</dbReference>
<sequence length="540" mass="59644">MIWSLEIAKRSLQAQMLALDVTSHNIANVNTPGYSRQEAVFRPTQPYGIVSWLGTINPGQVGTGVQISSIRRLRNDFVDMNYRNVTSESSYYSVKDQVFSILESSINEIKDSGLQKALSDFFDAWHEGSVSPEDPTVRRIIVEQSQNLIDAFKYVQNQLVSTRSDVDFQIVNSVARINDIGKEIAKLNEQISLSTSQGQQPNDLLDQRDNLLDELSQYVNIQKVALPTGSVSVFIGGLSFVDDRTVNEIKAIDNDRLIDSGEGYKYTEGLATYSVLPGLIQNDKWNESIALGTEDIYNGHVSTLWLTMGNSLVPLDDRHLAGGKLKGLVEMRDDVIAYGEEPGRGLLGKINEMAYYFFDKINLMLKQGKDLNGDAYSSNFFNWDVNVVPKNIISAVALDPTVVSDPTKLPIGVTGLAGDGSLALLIAQEQNNALETVPEILNSTLWNPSLPGFLKGQSVAQSWRTLVAEWSADISRNRAFMEGTNNVKSELTLLRTSESGVNLDEEAVNLIRFQKGYAMSARIVSVVDGMLDLIINMGAR</sequence>
<reference evidence="12" key="1">
    <citation type="submission" date="2008-08" db="EMBL/GenBank/DDBJ databases">
        <title>The complete genome sequence of Coprothermobacter proteolyticus strain ATCC 5245 / DSM 5265 / BT.</title>
        <authorList>
            <person name="Dodson R.J."/>
            <person name="Durkin A.S."/>
            <person name="Wu M."/>
            <person name="Eisen J."/>
            <person name="Sutton G."/>
        </authorList>
    </citation>
    <scope>NUCLEOTIDE SEQUENCE [LARGE SCALE GENOMIC DNA]</scope>
    <source>
        <strain evidence="12">ATCC 35245 / DSM 5265 / OCM 4 / BT</strain>
    </source>
</reference>
<dbReference type="STRING" id="309798.COPRO5265_0302"/>
<dbReference type="Pfam" id="PF06429">
    <property type="entry name" value="Flg_bbr_C"/>
    <property type="match status" value="1"/>
</dbReference>
<feature type="domain" description="Flagellar hook-associated protein FlgK helical" evidence="10">
    <location>
        <begin position="101"/>
        <end position="255"/>
    </location>
</feature>
<keyword evidence="11" id="KW-0969">Cilium</keyword>
<organism evidence="11 12">
    <name type="scientific">Coprothermobacter proteolyticus (strain ATCC 35245 / DSM 5265 / OCM 4 / BT)</name>
    <dbReference type="NCBI Taxonomy" id="309798"/>
    <lineage>
        <taxon>Bacteria</taxon>
        <taxon>Pseudomonadati</taxon>
        <taxon>Coprothermobacterota</taxon>
        <taxon>Coprothermobacteria</taxon>
        <taxon>Coprothermobacterales</taxon>
        <taxon>Coprothermobacteraceae</taxon>
        <taxon>Coprothermobacter</taxon>
    </lineage>
</organism>
<dbReference type="SUPFAM" id="SSF64518">
    <property type="entry name" value="Phase 1 flagellin"/>
    <property type="match status" value="1"/>
</dbReference>
<keyword evidence="11" id="KW-0966">Cell projection</keyword>
<dbReference type="GO" id="GO:0005198">
    <property type="term" value="F:structural molecule activity"/>
    <property type="evidence" value="ECO:0007669"/>
    <property type="project" value="UniProtKB-UniRule"/>
</dbReference>
<proteinExistence type="inferred from homology"/>
<name>B5Y7C2_COPPD</name>
<keyword evidence="6 7" id="KW-0975">Bacterial flagellum</keyword>
<feature type="domain" description="Flagellar hook-associated protein FlgK helical" evidence="10">
    <location>
        <begin position="293"/>
        <end position="381"/>
    </location>
</feature>
<dbReference type="Pfam" id="PF00460">
    <property type="entry name" value="Flg_bb_rod"/>
    <property type="match status" value="1"/>
</dbReference>
<evidence type="ECO:0000313" key="12">
    <source>
        <dbReference type="Proteomes" id="UP000001732"/>
    </source>
</evidence>
<dbReference type="GO" id="GO:0044780">
    <property type="term" value="P:bacterial-type flagellum assembly"/>
    <property type="evidence" value="ECO:0007669"/>
    <property type="project" value="InterPro"/>
</dbReference>
<evidence type="ECO:0000256" key="2">
    <source>
        <dbReference type="ARBA" id="ARBA00004613"/>
    </source>
</evidence>
<dbReference type="AlphaFoldDB" id="B5Y7C2"/>
<evidence type="ECO:0000259" key="9">
    <source>
        <dbReference type="Pfam" id="PF06429"/>
    </source>
</evidence>
<reference evidence="11 12" key="2">
    <citation type="journal article" date="2014" name="Genome Announc.">
        <title>Complete Genome Sequence of Coprothermobacter proteolyticus DSM 5265.</title>
        <authorList>
            <person name="Alexiev A."/>
            <person name="Coil D.A."/>
            <person name="Badger J.H."/>
            <person name="Enticknap J."/>
            <person name="Ward N."/>
            <person name="Robb F.T."/>
            <person name="Eisen J.A."/>
        </authorList>
    </citation>
    <scope>NUCLEOTIDE SEQUENCE [LARGE SCALE GENOMIC DNA]</scope>
    <source>
        <strain evidence="12">ATCC 35245 / DSM 5265 / OCM 4 / BT</strain>
    </source>
</reference>
<dbReference type="eggNOG" id="COG1256">
    <property type="taxonomic scope" value="Bacteria"/>
</dbReference>
<keyword evidence="12" id="KW-1185">Reference proteome</keyword>
<evidence type="ECO:0000256" key="1">
    <source>
        <dbReference type="ARBA" id="ARBA00004365"/>
    </source>
</evidence>
<accession>B5Y7C2</accession>